<evidence type="ECO:0000313" key="11">
    <source>
        <dbReference type="Proteomes" id="UP000766570"/>
    </source>
</evidence>
<reference evidence="10 11" key="1">
    <citation type="submission" date="2021-03" db="EMBL/GenBank/DDBJ databases">
        <title>Sequencing the genomes of 1000 actinobacteria strains.</title>
        <authorList>
            <person name="Klenk H.-P."/>
        </authorList>
    </citation>
    <scope>NUCLEOTIDE SEQUENCE [LARGE SCALE GENOMIC DNA]</scope>
    <source>
        <strain evidence="10 11">DSM 15454</strain>
    </source>
</reference>
<keyword evidence="2 10" id="KW-0808">Transferase</keyword>
<evidence type="ECO:0000256" key="4">
    <source>
        <dbReference type="ARBA" id="ARBA00022777"/>
    </source>
</evidence>
<proteinExistence type="inferred from homology"/>
<dbReference type="SUPFAM" id="SSF53067">
    <property type="entry name" value="Actin-like ATPase domain"/>
    <property type="match status" value="2"/>
</dbReference>
<dbReference type="PANTHER" id="PTHR10196:SF93">
    <property type="entry name" value="L-RHAMNULOKINASE"/>
    <property type="match status" value="1"/>
</dbReference>
<name>A0ABS4W936_9MICC</name>
<keyword evidence="11" id="KW-1185">Reference proteome</keyword>
<dbReference type="PANTHER" id="PTHR10196">
    <property type="entry name" value="SUGAR KINASE"/>
    <property type="match status" value="1"/>
</dbReference>
<evidence type="ECO:0000259" key="8">
    <source>
        <dbReference type="Pfam" id="PF00370"/>
    </source>
</evidence>
<evidence type="ECO:0000256" key="7">
    <source>
        <dbReference type="ARBA" id="ARBA00023308"/>
    </source>
</evidence>
<evidence type="ECO:0000256" key="6">
    <source>
        <dbReference type="ARBA" id="ARBA00023157"/>
    </source>
</evidence>
<comment type="caution">
    <text evidence="10">The sequence shown here is derived from an EMBL/GenBank/DDBJ whole genome shotgun (WGS) entry which is preliminary data.</text>
</comment>
<dbReference type="Proteomes" id="UP000766570">
    <property type="component" value="Unassembled WGS sequence"/>
</dbReference>
<dbReference type="Pfam" id="PF02782">
    <property type="entry name" value="FGGY_C"/>
    <property type="match status" value="1"/>
</dbReference>
<comment type="similarity">
    <text evidence="1">Belongs to the FGGY kinase family.</text>
</comment>
<dbReference type="EC" id="2.7.1.5" evidence="10"/>
<feature type="domain" description="Carbohydrate kinase FGGY C-terminal" evidence="9">
    <location>
        <begin position="264"/>
        <end position="461"/>
    </location>
</feature>
<dbReference type="InterPro" id="IPR018485">
    <property type="entry name" value="FGGY_C"/>
</dbReference>
<evidence type="ECO:0000313" key="10">
    <source>
        <dbReference type="EMBL" id="MBP2372703.1"/>
    </source>
</evidence>
<keyword evidence="5" id="KW-0067">ATP-binding</keyword>
<feature type="domain" description="Carbohydrate kinase FGGY N-terminal" evidence="8">
    <location>
        <begin position="15"/>
        <end position="253"/>
    </location>
</feature>
<evidence type="ECO:0000259" key="9">
    <source>
        <dbReference type="Pfam" id="PF02782"/>
    </source>
</evidence>
<dbReference type="InterPro" id="IPR013449">
    <property type="entry name" value="Rhamnulokinase"/>
</dbReference>
<dbReference type="InterPro" id="IPR043129">
    <property type="entry name" value="ATPase_NBD"/>
</dbReference>
<gene>
    <name evidence="10" type="ORF">JOF46_000615</name>
</gene>
<evidence type="ECO:0000256" key="5">
    <source>
        <dbReference type="ARBA" id="ARBA00022840"/>
    </source>
</evidence>
<evidence type="ECO:0000256" key="1">
    <source>
        <dbReference type="ARBA" id="ARBA00009156"/>
    </source>
</evidence>
<keyword evidence="6" id="KW-1015">Disulfide bond</keyword>
<keyword evidence="7" id="KW-0684">Rhamnose metabolism</keyword>
<dbReference type="GO" id="GO:0008993">
    <property type="term" value="F:rhamnulokinase activity"/>
    <property type="evidence" value="ECO:0007669"/>
    <property type="project" value="UniProtKB-EC"/>
</dbReference>
<organism evidence="10 11">
    <name type="scientific">Paeniglutamicibacter psychrophenolicus</name>
    <dbReference type="NCBI Taxonomy" id="257454"/>
    <lineage>
        <taxon>Bacteria</taxon>
        <taxon>Bacillati</taxon>
        <taxon>Actinomycetota</taxon>
        <taxon>Actinomycetes</taxon>
        <taxon>Micrococcales</taxon>
        <taxon>Micrococcaceae</taxon>
        <taxon>Paeniglutamicibacter</taxon>
    </lineage>
</organism>
<dbReference type="RefSeq" id="WP_209905981.1">
    <property type="nucleotide sequence ID" value="NZ_BAAAMI010000019.1"/>
</dbReference>
<dbReference type="Pfam" id="PF00370">
    <property type="entry name" value="FGGY_N"/>
    <property type="match status" value="1"/>
</dbReference>
<sequence>MENPGKAGNPARHAYIAIDIGASSGRVILGQLAAGRVELEVLHRFPNAVVPQGGSLHWDIGFLHAQMLTGLGLAAARARDLGVEIASIGIDTWAVDYGLLRDGELLGDPFAYRDPRTENVIESVHRLVSREQLYRINGLQFLPFNTIYQLACEPELRGLRALLVPDLLAYLLTGAMRTEETNASTTGLLDAATGRFSGQLAAALGLDPGLFGELIAPGQVYGQLLPGIAAGTGLGPGTPVVAVGSHDTASAVLAVPAEPGTDFAYISSGTWSLVGLELDAPVLGDAAREANFTNERGVDSTIRFLRNVGGLWLLQESLRQWQLGADSLPGLLKAATAWEDNGARIDADSQEFLAPGSMADRIRAAAGRRGPDGAWVHLDPGAEPAAVVRCILESLAQAYARALRTATELTGCVPERIHVVGGGSQNSLLCQLTANATGLPVFAGPVEATALGNVLVQARAAGEVPGTLGDLRAVVARSMPVTEYLPAAPARHRGAGDA</sequence>
<protein>
    <submittedName>
        <fullName evidence="10">Rhamnulokinase</fullName>
        <ecNumber evidence="10">2.7.1.5</ecNumber>
    </submittedName>
</protein>
<keyword evidence="4" id="KW-0418">Kinase</keyword>
<dbReference type="Gene3D" id="3.30.420.40">
    <property type="match status" value="2"/>
</dbReference>
<dbReference type="InterPro" id="IPR018484">
    <property type="entry name" value="FGGY_N"/>
</dbReference>
<dbReference type="CDD" id="cd07771">
    <property type="entry name" value="ASKHA_NBD_FGGY_RhaB-like"/>
    <property type="match status" value="1"/>
</dbReference>
<keyword evidence="3" id="KW-0547">Nucleotide-binding</keyword>
<accession>A0ABS4W936</accession>
<dbReference type="EMBL" id="JAGIOE010000001">
    <property type="protein sequence ID" value="MBP2372703.1"/>
    <property type="molecule type" value="Genomic_DNA"/>
</dbReference>
<evidence type="ECO:0000256" key="3">
    <source>
        <dbReference type="ARBA" id="ARBA00022741"/>
    </source>
</evidence>
<evidence type="ECO:0000256" key="2">
    <source>
        <dbReference type="ARBA" id="ARBA00022679"/>
    </source>
</evidence>